<protein>
    <recommendedName>
        <fullName evidence="21">DNA-formamidopyrimidine glycosylase</fullName>
    </recommendedName>
</protein>
<evidence type="ECO:0000256" key="14">
    <source>
        <dbReference type="ARBA" id="ARBA00023295"/>
    </source>
</evidence>
<evidence type="ECO:0000256" key="2">
    <source>
        <dbReference type="ARBA" id="ARBA00001947"/>
    </source>
</evidence>
<accession>A0A2H0WQ28</accession>
<evidence type="ECO:0000313" key="19">
    <source>
        <dbReference type="EMBL" id="PIS14764.1"/>
    </source>
</evidence>
<name>A0A2H0WQ28_9BACT</name>
<dbReference type="SUPFAM" id="SSF81624">
    <property type="entry name" value="N-terminal domain of MutM-like DNA repair proteins"/>
    <property type="match status" value="1"/>
</dbReference>
<evidence type="ECO:0008006" key="21">
    <source>
        <dbReference type="Google" id="ProtNLM"/>
    </source>
</evidence>
<dbReference type="FunFam" id="1.10.8.50:FF:000003">
    <property type="entry name" value="Formamidopyrimidine-DNA glycosylase"/>
    <property type="match status" value="1"/>
</dbReference>
<evidence type="ECO:0000256" key="11">
    <source>
        <dbReference type="ARBA" id="ARBA00023204"/>
    </source>
</evidence>
<evidence type="ECO:0000256" key="12">
    <source>
        <dbReference type="ARBA" id="ARBA00023239"/>
    </source>
</evidence>
<dbReference type="CDD" id="cd08966">
    <property type="entry name" value="EcFpg-like_N"/>
    <property type="match status" value="1"/>
</dbReference>
<keyword evidence="5" id="KW-0479">Metal-binding</keyword>
<dbReference type="InterPro" id="IPR015887">
    <property type="entry name" value="DNA_glyclase_Znf_dom_DNA_BS"/>
</dbReference>
<evidence type="ECO:0000259" key="18">
    <source>
        <dbReference type="PROSITE" id="PS51068"/>
    </source>
</evidence>
<comment type="caution">
    <text evidence="19">The sequence shown here is derived from an EMBL/GenBank/DDBJ whole genome shotgun (WGS) entry which is preliminary data.</text>
</comment>
<sequence length="284" mass="32063">MPELPEVETIRLQLNNVLKGLKITGIEVLTKKSFLGDPGEVKGKKIIGVRRRAKITIIEMEKGISLAIHLKLTGQLIFRKGTEKKYCEQKDGPFAVCELPNKFTRVIISFNNRGRLYFNDLRIFGWIKVINTSSEIGEEKFGPEANDKKSFTLEYFNSILSKTKKPIKLIILDQEKLAGVGNIYANESLYSAEILPTRQSSFLNDEETVKLRDSIIKVLNEAIKHKGSSDRDEAYRQISGEKGTHQNYLKVYGKAGQKCSKCGGIIKRISLGGRGTFYCEKCQH</sequence>
<evidence type="ECO:0000256" key="4">
    <source>
        <dbReference type="ARBA" id="ARBA00011245"/>
    </source>
</evidence>
<dbReference type="GO" id="GO:0034039">
    <property type="term" value="F:8-oxo-7,8-dihydroguanine DNA N-glycosylase activity"/>
    <property type="evidence" value="ECO:0007669"/>
    <property type="project" value="TreeGrafter"/>
</dbReference>
<keyword evidence="6" id="KW-0227">DNA damage</keyword>
<dbReference type="InterPro" id="IPR010663">
    <property type="entry name" value="Znf_FPG/IleRS"/>
</dbReference>
<dbReference type="SMART" id="SM01232">
    <property type="entry name" value="H2TH"/>
    <property type="match status" value="1"/>
</dbReference>
<evidence type="ECO:0000256" key="1">
    <source>
        <dbReference type="ARBA" id="ARBA00001668"/>
    </source>
</evidence>
<keyword evidence="8" id="KW-0378">Hydrolase</keyword>
<dbReference type="Pfam" id="PF06831">
    <property type="entry name" value="H2TH"/>
    <property type="match status" value="1"/>
</dbReference>
<dbReference type="PANTHER" id="PTHR22993">
    <property type="entry name" value="FORMAMIDOPYRIMIDINE-DNA GLYCOSYLASE"/>
    <property type="match status" value="1"/>
</dbReference>
<evidence type="ECO:0000256" key="6">
    <source>
        <dbReference type="ARBA" id="ARBA00022763"/>
    </source>
</evidence>
<keyword evidence="13" id="KW-0511">Multifunctional enzyme</keyword>
<keyword evidence="9" id="KW-0862">Zinc</keyword>
<dbReference type="InterPro" id="IPR000214">
    <property type="entry name" value="Znf_DNA_glyclase/AP_lyase"/>
</dbReference>
<dbReference type="InterPro" id="IPR010979">
    <property type="entry name" value="Ribosomal_uS13-like_H2TH"/>
</dbReference>
<dbReference type="Pfam" id="PF01149">
    <property type="entry name" value="Fapy_DNA_glyco"/>
    <property type="match status" value="1"/>
</dbReference>
<dbReference type="InterPro" id="IPR020629">
    <property type="entry name" value="FPG_Glyclase"/>
</dbReference>
<comment type="similarity">
    <text evidence="3">Belongs to the FPG family.</text>
</comment>
<evidence type="ECO:0000256" key="15">
    <source>
        <dbReference type="ARBA" id="ARBA00044632"/>
    </source>
</evidence>
<dbReference type="Pfam" id="PF06827">
    <property type="entry name" value="zf-FPG_IleRS"/>
    <property type="match status" value="1"/>
</dbReference>
<feature type="domain" description="FPG-type" evidence="17">
    <location>
        <begin position="250"/>
        <end position="284"/>
    </location>
</feature>
<dbReference type="PROSITE" id="PS51066">
    <property type="entry name" value="ZF_FPG_2"/>
    <property type="match status" value="1"/>
</dbReference>
<evidence type="ECO:0000256" key="10">
    <source>
        <dbReference type="ARBA" id="ARBA00023125"/>
    </source>
</evidence>
<dbReference type="Gene3D" id="3.20.190.10">
    <property type="entry name" value="MutM-like, N-terminal"/>
    <property type="match status" value="1"/>
</dbReference>
<evidence type="ECO:0000256" key="3">
    <source>
        <dbReference type="ARBA" id="ARBA00009409"/>
    </source>
</evidence>
<proteinExistence type="inferred from homology"/>
<dbReference type="GO" id="GO:0008270">
    <property type="term" value="F:zinc ion binding"/>
    <property type="evidence" value="ECO:0007669"/>
    <property type="project" value="UniProtKB-KW"/>
</dbReference>
<dbReference type="InterPro" id="IPR015886">
    <property type="entry name" value="H2TH_FPG"/>
</dbReference>
<dbReference type="Proteomes" id="UP000230775">
    <property type="component" value="Unassembled WGS sequence"/>
</dbReference>
<comment type="catalytic activity">
    <reaction evidence="15">
        <text>2'-deoxyribonucleotide-(2'-deoxyribose 5'-phosphate)-2'-deoxyribonucleotide-DNA = a 3'-end 2'-deoxyribonucleotide-(2,3-dehydro-2,3-deoxyribose 5'-phosphate)-DNA + a 5'-end 5'-phospho-2'-deoxyribonucleoside-DNA + H(+)</text>
        <dbReference type="Rhea" id="RHEA:66592"/>
        <dbReference type="Rhea" id="RHEA-COMP:13180"/>
        <dbReference type="Rhea" id="RHEA-COMP:16897"/>
        <dbReference type="Rhea" id="RHEA-COMP:17067"/>
        <dbReference type="ChEBI" id="CHEBI:15378"/>
        <dbReference type="ChEBI" id="CHEBI:136412"/>
        <dbReference type="ChEBI" id="CHEBI:157695"/>
        <dbReference type="ChEBI" id="CHEBI:167181"/>
        <dbReference type="EC" id="4.2.99.18"/>
    </reaction>
</comment>
<dbReference type="SUPFAM" id="SSF46946">
    <property type="entry name" value="S13-like H2TH domain"/>
    <property type="match status" value="1"/>
</dbReference>
<organism evidence="19 20">
    <name type="scientific">Candidatus Shapirobacteria bacterium CG09_land_8_20_14_0_10_39_12</name>
    <dbReference type="NCBI Taxonomy" id="1974885"/>
    <lineage>
        <taxon>Bacteria</taxon>
        <taxon>Candidatus Shapironibacteriota</taxon>
    </lineage>
</organism>
<dbReference type="EMBL" id="PEZI01000022">
    <property type="protein sequence ID" value="PIS14764.1"/>
    <property type="molecule type" value="Genomic_DNA"/>
</dbReference>
<dbReference type="NCBIfam" id="TIGR00577">
    <property type="entry name" value="fpg"/>
    <property type="match status" value="1"/>
</dbReference>
<evidence type="ECO:0000313" key="20">
    <source>
        <dbReference type="Proteomes" id="UP000230775"/>
    </source>
</evidence>
<dbReference type="PANTHER" id="PTHR22993:SF9">
    <property type="entry name" value="FORMAMIDOPYRIMIDINE-DNA GLYCOSYLASE"/>
    <property type="match status" value="1"/>
</dbReference>
<dbReference type="GO" id="GO:0140078">
    <property type="term" value="F:class I DNA-(apurinic or apyrimidinic site) endonuclease activity"/>
    <property type="evidence" value="ECO:0007669"/>
    <property type="project" value="UniProtKB-EC"/>
</dbReference>
<dbReference type="AlphaFoldDB" id="A0A2H0WQ28"/>
<dbReference type="InterPro" id="IPR035937">
    <property type="entry name" value="FPG_N"/>
</dbReference>
<dbReference type="SMART" id="SM00898">
    <property type="entry name" value="Fapy_DNA_glyco"/>
    <property type="match status" value="1"/>
</dbReference>
<dbReference type="PROSITE" id="PS01242">
    <property type="entry name" value="ZF_FPG_1"/>
    <property type="match status" value="1"/>
</dbReference>
<gene>
    <name evidence="19" type="ORF">COT64_00885</name>
</gene>
<feature type="domain" description="Formamidopyrimidine-DNA glycosylase catalytic" evidence="18">
    <location>
        <begin position="2"/>
        <end position="125"/>
    </location>
</feature>
<reference evidence="20" key="1">
    <citation type="submission" date="2017-09" db="EMBL/GenBank/DDBJ databases">
        <title>Depth-based differentiation of microbial function through sediment-hosted aquifers and enrichment of novel symbionts in the deep terrestrial subsurface.</title>
        <authorList>
            <person name="Probst A.J."/>
            <person name="Ladd B."/>
            <person name="Jarett J.K."/>
            <person name="Geller-Mcgrath D.E."/>
            <person name="Sieber C.M.K."/>
            <person name="Emerson J.B."/>
            <person name="Anantharaman K."/>
            <person name="Thomas B.C."/>
            <person name="Malmstrom R."/>
            <person name="Stieglmeier M."/>
            <person name="Klingl A."/>
            <person name="Woyke T."/>
            <person name="Ryan C.M."/>
            <person name="Banfield J.F."/>
        </authorList>
    </citation>
    <scope>NUCLEOTIDE SEQUENCE [LARGE SCALE GENOMIC DNA]</scope>
</reference>
<evidence type="ECO:0000256" key="8">
    <source>
        <dbReference type="ARBA" id="ARBA00022801"/>
    </source>
</evidence>
<dbReference type="GO" id="GO:0003684">
    <property type="term" value="F:damaged DNA binding"/>
    <property type="evidence" value="ECO:0007669"/>
    <property type="project" value="InterPro"/>
</dbReference>
<dbReference type="InterPro" id="IPR012319">
    <property type="entry name" value="FPG_cat"/>
</dbReference>
<dbReference type="Gene3D" id="1.10.8.50">
    <property type="match status" value="1"/>
</dbReference>
<evidence type="ECO:0000259" key="17">
    <source>
        <dbReference type="PROSITE" id="PS51066"/>
    </source>
</evidence>
<dbReference type="PROSITE" id="PS51068">
    <property type="entry name" value="FPG_CAT"/>
    <property type="match status" value="1"/>
</dbReference>
<keyword evidence="11" id="KW-0234">DNA repair</keyword>
<comment type="catalytic activity">
    <reaction evidence="1">
        <text>Hydrolysis of DNA containing ring-opened 7-methylguanine residues, releasing 2,6-diamino-4-hydroxy-5-(N-methyl)formamidopyrimidine.</text>
        <dbReference type="EC" id="3.2.2.23"/>
    </reaction>
</comment>
<comment type="cofactor">
    <cofactor evidence="2">
        <name>Zn(2+)</name>
        <dbReference type="ChEBI" id="CHEBI:29105"/>
    </cofactor>
</comment>
<evidence type="ECO:0000256" key="13">
    <source>
        <dbReference type="ARBA" id="ARBA00023268"/>
    </source>
</evidence>
<evidence type="ECO:0000256" key="16">
    <source>
        <dbReference type="PROSITE-ProRule" id="PRU00391"/>
    </source>
</evidence>
<comment type="subunit">
    <text evidence="4">Monomer.</text>
</comment>
<evidence type="ECO:0000256" key="9">
    <source>
        <dbReference type="ARBA" id="ARBA00022833"/>
    </source>
</evidence>
<dbReference type="NCBIfam" id="NF002211">
    <property type="entry name" value="PRK01103.1"/>
    <property type="match status" value="1"/>
</dbReference>
<keyword evidence="14" id="KW-0326">Glycosidase</keyword>
<keyword evidence="12" id="KW-0456">Lyase</keyword>
<keyword evidence="10" id="KW-0238">DNA-binding</keyword>
<keyword evidence="7 16" id="KW-0863">Zinc-finger</keyword>
<evidence type="ECO:0000256" key="7">
    <source>
        <dbReference type="ARBA" id="ARBA00022771"/>
    </source>
</evidence>
<dbReference type="SUPFAM" id="SSF57716">
    <property type="entry name" value="Glucocorticoid receptor-like (DNA-binding domain)"/>
    <property type="match status" value="1"/>
</dbReference>
<dbReference type="GO" id="GO:0006284">
    <property type="term" value="P:base-excision repair"/>
    <property type="evidence" value="ECO:0007669"/>
    <property type="project" value="InterPro"/>
</dbReference>
<evidence type="ECO:0000256" key="5">
    <source>
        <dbReference type="ARBA" id="ARBA00022723"/>
    </source>
</evidence>